<dbReference type="STRING" id="68895.RR42_m1584"/>
<feature type="binding site" evidence="2">
    <location>
        <position position="165"/>
    </location>
    <ligand>
        <name>Mn(2+)</name>
        <dbReference type="ChEBI" id="CHEBI:29035"/>
        <label>2</label>
    </ligand>
</feature>
<proteinExistence type="predicted"/>
<feature type="chain" id="PRO_5002173841" evidence="3">
    <location>
        <begin position="41"/>
        <end position="468"/>
    </location>
</feature>
<evidence type="ECO:0000256" key="1">
    <source>
        <dbReference type="ARBA" id="ARBA00022801"/>
    </source>
</evidence>
<feature type="binding site" evidence="2">
    <location>
        <position position="235"/>
    </location>
    <ligand>
        <name>Mn(2+)</name>
        <dbReference type="ChEBI" id="CHEBI:29035"/>
        <label>2</label>
    </ligand>
</feature>
<feature type="signal peptide" evidence="3">
    <location>
        <begin position="1"/>
        <end position="40"/>
    </location>
</feature>
<dbReference type="PIRSF" id="PIRSF005962">
    <property type="entry name" value="Pept_M20D_amidohydro"/>
    <property type="match status" value="1"/>
</dbReference>
<dbReference type="InterPro" id="IPR017439">
    <property type="entry name" value="Amidohydrolase"/>
</dbReference>
<keyword evidence="1 5" id="KW-0378">Hydrolase</keyword>
<evidence type="ECO:0000256" key="2">
    <source>
        <dbReference type="PIRSR" id="PIRSR005962-1"/>
    </source>
</evidence>
<dbReference type="FunFam" id="3.30.70.360:FF:000001">
    <property type="entry name" value="N-acetyldiaminopimelate deacetylase"/>
    <property type="match status" value="1"/>
</dbReference>
<dbReference type="OrthoDB" id="8875216at2"/>
<dbReference type="KEGG" id="cbw:RR42_m1584"/>
<keyword evidence="2" id="KW-0479">Metal-binding</keyword>
<feature type="domain" description="Peptidase M20 dimerisation" evidence="4">
    <location>
        <begin position="258"/>
        <end position="351"/>
    </location>
</feature>
<comment type="cofactor">
    <cofactor evidence="2">
        <name>Mn(2+)</name>
        <dbReference type="ChEBI" id="CHEBI:29035"/>
    </cofactor>
    <text evidence="2">The Mn(2+) ion enhances activity.</text>
</comment>
<keyword evidence="6" id="KW-1185">Reference proteome</keyword>
<dbReference type="InterPro" id="IPR036264">
    <property type="entry name" value="Bact_exopeptidase_dim_dom"/>
</dbReference>
<dbReference type="AlphaFoldDB" id="A0A0C4Y1K5"/>
<dbReference type="GO" id="GO:0046872">
    <property type="term" value="F:metal ion binding"/>
    <property type="evidence" value="ECO:0007669"/>
    <property type="project" value="UniProtKB-KW"/>
</dbReference>
<dbReference type="EMBL" id="CP010536">
    <property type="protein sequence ID" value="AJG18982.1"/>
    <property type="molecule type" value="Genomic_DNA"/>
</dbReference>
<dbReference type="InterPro" id="IPR002933">
    <property type="entry name" value="Peptidase_M20"/>
</dbReference>
<organism evidence="5 6">
    <name type="scientific">Cupriavidus basilensis</name>
    <dbReference type="NCBI Taxonomy" id="68895"/>
    <lineage>
        <taxon>Bacteria</taxon>
        <taxon>Pseudomonadati</taxon>
        <taxon>Pseudomonadota</taxon>
        <taxon>Betaproteobacteria</taxon>
        <taxon>Burkholderiales</taxon>
        <taxon>Burkholderiaceae</taxon>
        <taxon>Cupriavidus</taxon>
    </lineage>
</organism>
<dbReference type="InterPro" id="IPR011650">
    <property type="entry name" value="Peptidase_M20_dimer"/>
</dbReference>
<feature type="binding site" evidence="2">
    <location>
        <position position="437"/>
    </location>
    <ligand>
        <name>Mn(2+)</name>
        <dbReference type="ChEBI" id="CHEBI:29035"/>
        <label>2</label>
    </ligand>
</feature>
<dbReference type="Pfam" id="PF07687">
    <property type="entry name" value="M20_dimer"/>
    <property type="match status" value="1"/>
</dbReference>
<dbReference type="NCBIfam" id="TIGR01891">
    <property type="entry name" value="amidohydrolases"/>
    <property type="match status" value="1"/>
</dbReference>
<evidence type="ECO:0000313" key="6">
    <source>
        <dbReference type="Proteomes" id="UP000031843"/>
    </source>
</evidence>
<evidence type="ECO:0000256" key="3">
    <source>
        <dbReference type="SAM" id="SignalP"/>
    </source>
</evidence>
<dbReference type="GO" id="GO:0019877">
    <property type="term" value="P:diaminopimelate biosynthetic process"/>
    <property type="evidence" value="ECO:0007669"/>
    <property type="project" value="UniProtKB-ARBA"/>
</dbReference>
<gene>
    <name evidence="5" type="ORF">RR42_m1584</name>
</gene>
<dbReference type="EC" id="3.5.1.47" evidence="5"/>
<reference evidence="5 6" key="1">
    <citation type="journal article" date="2015" name="Genome Announc.">
        <title>Complete Genome Sequence of Cupriavidus basilensis 4G11, Isolated from the Oak Ridge Field Research Center Site.</title>
        <authorList>
            <person name="Ray J."/>
            <person name="Waters R.J."/>
            <person name="Skerker J.M."/>
            <person name="Kuehl J.V."/>
            <person name="Price M.N."/>
            <person name="Huang J."/>
            <person name="Chakraborty R."/>
            <person name="Arkin A.P."/>
            <person name="Deutschbauer A."/>
        </authorList>
    </citation>
    <scope>NUCLEOTIDE SEQUENCE [LARGE SCALE GENOMIC DNA]</scope>
    <source>
        <strain evidence="5">4G11</strain>
    </source>
</reference>
<evidence type="ECO:0000259" key="4">
    <source>
        <dbReference type="Pfam" id="PF07687"/>
    </source>
</evidence>
<keyword evidence="3" id="KW-0732">Signal</keyword>
<dbReference type="Proteomes" id="UP000031843">
    <property type="component" value="Chromosome main"/>
</dbReference>
<evidence type="ECO:0000313" key="5">
    <source>
        <dbReference type="EMBL" id="AJG18982.1"/>
    </source>
</evidence>
<dbReference type="Gene3D" id="3.40.630.10">
    <property type="entry name" value="Zn peptidases"/>
    <property type="match status" value="1"/>
</dbReference>
<dbReference type="SUPFAM" id="SSF53187">
    <property type="entry name" value="Zn-dependent exopeptidases"/>
    <property type="match status" value="1"/>
</dbReference>
<sequence>MAAQQTHRSRTSTRATLSAGLSALSLAAGLLCLAPAPAAAAAAQAQATGSESLQAQIETRAKAVEAQLIAWRRDIHQHPELGNYEVRTARLVADHLRKLGMEVTTGVAKTGVVGVLKGGKPGPVVALRADMDAIPVKERVDVPFASKAKGQYLGKEVDVMHACGHDTHVAILMATAEVLAGMKDQLPGTVKFIFQPAEESPADFEPNGSNMWGAKQMVAEGVLDNPKVDAIFGLHVTSNIESGKLGWRSGPAMAAADQFWIDVKGRQTHGARPWGGIDPIVVASQIVLGLQTIQSRQVDAMLEPSVITVGTIHGGNRMNIVPEKVEMMGTIRTYDQGMKKDIHARMKRTTEAIAASAGAEADFKVLELYDATINQPALTEKMAPTLKRVAGDGNWMITPKATASEDFSFYQAKVPGLFFNLGVTPKGTDVNKAPSNHSPEFYVDEAALVNGVRALAGLTVDYMTMAQR</sequence>
<dbReference type="PANTHER" id="PTHR11014:SF63">
    <property type="entry name" value="METALLOPEPTIDASE, PUTATIVE (AFU_ORTHOLOGUE AFUA_6G09600)-RELATED"/>
    <property type="match status" value="1"/>
</dbReference>
<dbReference type="GO" id="GO:0050118">
    <property type="term" value="F:N-acetyldiaminopimelate deacetylase activity"/>
    <property type="evidence" value="ECO:0007669"/>
    <property type="project" value="UniProtKB-EC"/>
</dbReference>
<accession>A0A0C4Y1K5</accession>
<keyword evidence="2" id="KW-0464">Manganese</keyword>
<dbReference type="RefSeq" id="WP_043345398.1">
    <property type="nucleotide sequence ID" value="NZ_CP010536.1"/>
</dbReference>
<dbReference type="SUPFAM" id="SSF55031">
    <property type="entry name" value="Bacterial exopeptidase dimerisation domain"/>
    <property type="match status" value="1"/>
</dbReference>
<name>A0A0C4Y1K5_9BURK</name>
<feature type="binding site" evidence="2">
    <location>
        <position position="163"/>
    </location>
    <ligand>
        <name>Mn(2+)</name>
        <dbReference type="ChEBI" id="CHEBI:29035"/>
        <label>2</label>
    </ligand>
</feature>
<feature type="binding site" evidence="2">
    <location>
        <position position="199"/>
    </location>
    <ligand>
        <name>Mn(2+)</name>
        <dbReference type="ChEBI" id="CHEBI:29035"/>
        <label>2</label>
    </ligand>
</feature>
<dbReference type="Pfam" id="PF01546">
    <property type="entry name" value="Peptidase_M20"/>
    <property type="match status" value="1"/>
</dbReference>
<protein>
    <submittedName>
        <fullName evidence="5">N-acetyl-L,L-diaminopimelate deacetylase</fullName>
        <ecNumber evidence="5">3.5.1.47</ecNumber>
    </submittedName>
</protein>
<dbReference type="PANTHER" id="PTHR11014">
    <property type="entry name" value="PEPTIDASE M20 FAMILY MEMBER"/>
    <property type="match status" value="1"/>
</dbReference>
<dbReference type="Gene3D" id="3.30.70.360">
    <property type="match status" value="1"/>
</dbReference>